<dbReference type="PANTHER" id="PTHR22600:SF57">
    <property type="entry name" value="BETA-N-ACETYLHEXOSAMINIDASE"/>
    <property type="match status" value="1"/>
</dbReference>
<comment type="catalytic activity">
    <reaction evidence="1">
        <text>Hydrolysis of terminal non-reducing N-acetyl-D-hexosamine residues in N-acetyl-beta-D-hexosaminides.</text>
        <dbReference type="EC" id="3.2.1.52"/>
    </reaction>
</comment>
<dbReference type="Gene3D" id="3.30.379.10">
    <property type="entry name" value="Chitobiase/beta-hexosaminidase domain 2-like"/>
    <property type="match status" value="1"/>
</dbReference>
<dbReference type="Pfam" id="PF02838">
    <property type="entry name" value="Glyco_hydro_20b"/>
    <property type="match status" value="1"/>
</dbReference>
<sequence>MTMKPQACEQRVASIIPRPVHIVTGQGVFHLTAETIVRSNSAVSKEARWLQSDLSARCRVAPTRSREDSAANQRPHISLELAPETPLPAAGYCLDITPTVIKITAKDAAGVFYGTRTLLQLLPTTTDFESAEIPAMTITDHPRFAWRGMMIDSARHFIEVDHIKSFLDWMAFHKLNNLHWHLSDDQGWRIEIKKYPKLTEVGAYRESTPPYGDRKGSDHTRYGAFYTQQQIQEVVRYAAERHITVLPEIDMPGHMAAATAAYPYLGNSDLPDYAPKVQNHWGIHPYTLAPTEAVFEFVDDIFTEVCALFPSTYIHMGGDEAPKTQWEASPRVQALMQAKGLKDGHEVQSYFVKRVEKILASKGRKLIGWDEIREGGLSPQASVMSWRGEAGGIASAQEGHDVVMCPQSHMYFDYYQAPAAQELAKGAEFQAFENFLPLQQVYQYDPVPAQLSPQEATHILGVQANLWSEFIKDFKKMQYQAFPRIAALAEVAWSPAADKDYANFLERLEGILAHYQLAQINCGPIYTPAPQDETPAKS</sequence>
<keyword evidence="9" id="KW-1185">Reference proteome</keyword>
<evidence type="ECO:0000256" key="1">
    <source>
        <dbReference type="ARBA" id="ARBA00001231"/>
    </source>
</evidence>
<feature type="domain" description="Beta-hexosaminidase bacterial type N-terminal" evidence="7">
    <location>
        <begin position="14"/>
        <end position="141"/>
    </location>
</feature>
<organism evidence="8 9">
    <name type="scientific">Thalassobacterium maritimum</name>
    <dbReference type="NCBI Taxonomy" id="3041265"/>
    <lineage>
        <taxon>Bacteria</taxon>
        <taxon>Pseudomonadati</taxon>
        <taxon>Verrucomicrobiota</taxon>
        <taxon>Opitutia</taxon>
        <taxon>Puniceicoccales</taxon>
        <taxon>Coraliomargaritaceae</taxon>
        <taxon>Thalassobacterium</taxon>
    </lineage>
</organism>
<keyword evidence="4" id="KW-0378">Hydrolase</keyword>
<comment type="caution">
    <text evidence="8">The sequence shown here is derived from an EMBL/GenBank/DDBJ whole genome shotgun (WGS) entry which is preliminary data.</text>
</comment>
<evidence type="ECO:0000313" key="9">
    <source>
        <dbReference type="Proteomes" id="UP001225316"/>
    </source>
</evidence>
<dbReference type="Proteomes" id="UP001225316">
    <property type="component" value="Unassembled WGS sequence"/>
</dbReference>
<evidence type="ECO:0000256" key="5">
    <source>
        <dbReference type="ARBA" id="ARBA00023295"/>
    </source>
</evidence>
<dbReference type="Gene3D" id="3.20.20.80">
    <property type="entry name" value="Glycosidases"/>
    <property type="match status" value="1"/>
</dbReference>
<dbReference type="Pfam" id="PF00728">
    <property type="entry name" value="Glyco_hydro_20"/>
    <property type="match status" value="1"/>
</dbReference>
<dbReference type="EMBL" id="JARXHW010000039">
    <property type="protein sequence ID" value="MDQ8208739.1"/>
    <property type="molecule type" value="Genomic_DNA"/>
</dbReference>
<dbReference type="SUPFAM" id="SSF51445">
    <property type="entry name" value="(Trans)glycosidases"/>
    <property type="match status" value="1"/>
</dbReference>
<dbReference type="PIRSF" id="PIRSF001093">
    <property type="entry name" value="B-hxosamndse_ab_euk"/>
    <property type="match status" value="1"/>
</dbReference>
<dbReference type="CDD" id="cd06563">
    <property type="entry name" value="GH20_chitobiase-like"/>
    <property type="match status" value="1"/>
</dbReference>
<dbReference type="InterPro" id="IPR017853">
    <property type="entry name" value="GH"/>
</dbReference>
<evidence type="ECO:0000256" key="4">
    <source>
        <dbReference type="ARBA" id="ARBA00022801"/>
    </source>
</evidence>
<evidence type="ECO:0000259" key="6">
    <source>
        <dbReference type="Pfam" id="PF00728"/>
    </source>
</evidence>
<reference evidence="8 9" key="1">
    <citation type="submission" date="2023-04" db="EMBL/GenBank/DDBJ databases">
        <title>A novel bacteria isolated from coastal sediment.</title>
        <authorList>
            <person name="Liu X.-J."/>
            <person name="Du Z.-J."/>
        </authorList>
    </citation>
    <scope>NUCLEOTIDE SEQUENCE [LARGE SCALE GENOMIC DNA]</scope>
    <source>
        <strain evidence="8 9">SDUM461003</strain>
    </source>
</reference>
<dbReference type="PRINTS" id="PR00738">
    <property type="entry name" value="GLHYDRLASE20"/>
</dbReference>
<evidence type="ECO:0000259" key="7">
    <source>
        <dbReference type="Pfam" id="PF02838"/>
    </source>
</evidence>
<dbReference type="InterPro" id="IPR025705">
    <property type="entry name" value="Beta_hexosaminidase_sua/sub"/>
</dbReference>
<evidence type="ECO:0000313" key="8">
    <source>
        <dbReference type="EMBL" id="MDQ8208739.1"/>
    </source>
</evidence>
<feature type="domain" description="Glycoside hydrolase family 20 catalytic" evidence="6">
    <location>
        <begin position="144"/>
        <end position="495"/>
    </location>
</feature>
<protein>
    <recommendedName>
        <fullName evidence="3">beta-N-acetylhexosaminidase</fullName>
        <ecNumber evidence="3">3.2.1.52</ecNumber>
    </recommendedName>
</protein>
<dbReference type="RefSeq" id="WP_308951400.1">
    <property type="nucleotide sequence ID" value="NZ_JARXHW010000039.1"/>
</dbReference>
<evidence type="ECO:0000256" key="3">
    <source>
        <dbReference type="ARBA" id="ARBA00012663"/>
    </source>
</evidence>
<dbReference type="EC" id="3.2.1.52" evidence="3"/>
<comment type="similarity">
    <text evidence="2">Belongs to the glycosyl hydrolase 20 family.</text>
</comment>
<dbReference type="InterPro" id="IPR015882">
    <property type="entry name" value="HEX_bac_N"/>
</dbReference>
<proteinExistence type="inferred from homology"/>
<evidence type="ECO:0000256" key="2">
    <source>
        <dbReference type="ARBA" id="ARBA00006285"/>
    </source>
</evidence>
<dbReference type="InterPro" id="IPR015883">
    <property type="entry name" value="Glyco_hydro_20_cat"/>
</dbReference>
<gene>
    <name evidence="8" type="ORF">QEH52_14525</name>
</gene>
<keyword evidence="5" id="KW-0326">Glycosidase</keyword>
<name>A0ABU1AX50_9BACT</name>
<accession>A0ABU1AX50</accession>
<dbReference type="InterPro" id="IPR029018">
    <property type="entry name" value="Hex-like_dom2"/>
</dbReference>
<dbReference type="PANTHER" id="PTHR22600">
    <property type="entry name" value="BETA-HEXOSAMINIDASE"/>
    <property type="match status" value="1"/>
</dbReference>
<dbReference type="SUPFAM" id="SSF55545">
    <property type="entry name" value="beta-N-acetylhexosaminidase-like domain"/>
    <property type="match status" value="1"/>
</dbReference>